<evidence type="ECO:0000313" key="1">
    <source>
        <dbReference type="EMBL" id="QYF48772.1"/>
    </source>
</evidence>
<evidence type="ECO:0000313" key="2">
    <source>
        <dbReference type="Proteomes" id="UP000826014"/>
    </source>
</evidence>
<gene>
    <name evidence="1" type="ORF">RHABOEDO_000987</name>
</gene>
<dbReference type="EMBL" id="CP075587">
    <property type="protein sequence ID" value="QYF48772.1"/>
    <property type="molecule type" value="Genomic_DNA"/>
</dbReference>
<dbReference type="Gene3D" id="2.10.260.10">
    <property type="match status" value="1"/>
</dbReference>
<organism evidence="1 2">
    <name type="scientific">Candidatus Rhabdochlamydia oedothoracis</name>
    <dbReference type="NCBI Taxonomy" id="2720720"/>
    <lineage>
        <taxon>Bacteria</taxon>
        <taxon>Pseudomonadati</taxon>
        <taxon>Chlamydiota</taxon>
        <taxon>Chlamydiia</taxon>
        <taxon>Parachlamydiales</taxon>
        <taxon>Candidatus Rhabdochlamydiaceae</taxon>
        <taxon>Candidatus Rhabdochlamydia</taxon>
    </lineage>
</organism>
<keyword evidence="2" id="KW-1185">Reference proteome</keyword>
<dbReference type="SUPFAM" id="SSF89447">
    <property type="entry name" value="AbrB/MazE/MraZ-like"/>
    <property type="match status" value="1"/>
</dbReference>
<protein>
    <recommendedName>
        <fullName evidence="3">SpoVT-AbrB domain-containing protein</fullName>
    </recommendedName>
</protein>
<accession>A0ABX8V2Q3</accession>
<proteinExistence type="predicted"/>
<reference evidence="1 2" key="1">
    <citation type="journal article" date="2022" name="bioRxiv">
        <title>Ecology and evolution of chlamydial symbionts of arthropods.</title>
        <authorList>
            <person name="Halter T."/>
            <person name="Koestlbacher S."/>
            <person name="Collingro A."/>
            <person name="Sixt B.S."/>
            <person name="Toenshoff E.R."/>
            <person name="Hendrickx F."/>
            <person name="Kostanjsek R."/>
            <person name="Horn M."/>
        </authorList>
    </citation>
    <scope>NUCLEOTIDE SEQUENCE [LARGE SCALE GENOMIC DNA]</scope>
    <source>
        <strain evidence="1">W744xW776</strain>
    </source>
</reference>
<dbReference type="InterPro" id="IPR037914">
    <property type="entry name" value="SpoVT-AbrB_sf"/>
</dbReference>
<name>A0ABX8V2Q3_9BACT</name>
<dbReference type="Proteomes" id="UP000826014">
    <property type="component" value="Chromosome"/>
</dbReference>
<evidence type="ECO:0008006" key="3">
    <source>
        <dbReference type="Google" id="ProtNLM"/>
    </source>
</evidence>
<sequence length="77" mass="8631">MIKKLIRHGNSKVLVIDKALLQAAGLDEDTALFQITIDPSGGLVIQSMKTDNDSLHKKAFREVLEENDVLMKRLAER</sequence>
<dbReference type="RefSeq" id="WP_215217355.1">
    <property type="nucleotide sequence ID" value="NZ_CP075587.1"/>
</dbReference>